<sequence length="364" mass="41850">MLLFLYLKLLYLCLCTVHIATAPDKKCGLPANLDQLPDFAQDEIRSIWRDYVPGNRCEKEQTITEDILTVLAMFDKELESHGTANKSGTKHLAKLLPEATTVRDETLPKTRIASLVNEQNKDAHSIPKGPLRSLFVNDSLTNDHEASSIQESPTKDDLDAQISFSDDKPQRLRKFPSLHSVYYDYEYLEEAKIPEKFRSNIDDLQNNQKHKIAKDYEASSKKEGHQQTQGKAKDAGGQIEFVKRLPFLQESSPEVVEVFMEVMDDADIPSEGRRMEELHLLAVSYLNARQLDAFNRWSTIRRKRIQSRERQLHNLSPRAALRQLTQAADMDQARVQLRHIEPALRDELHSWGQSRERAEHSLTH</sequence>
<evidence type="ECO:0000313" key="3">
    <source>
        <dbReference type="EMBL" id="KAL3111579.1"/>
    </source>
</evidence>
<feature type="compositionally biased region" description="Basic and acidic residues" evidence="1">
    <location>
        <begin position="216"/>
        <end position="225"/>
    </location>
</feature>
<feature type="chain" id="PRO_5044756935" evidence="2">
    <location>
        <begin position="16"/>
        <end position="364"/>
    </location>
</feature>
<dbReference type="Proteomes" id="UP001620626">
    <property type="component" value="Unassembled WGS sequence"/>
</dbReference>
<keyword evidence="2" id="KW-0732">Signal</keyword>
<dbReference type="EMBL" id="JBICBT010000501">
    <property type="protein sequence ID" value="KAL3111579.1"/>
    <property type="molecule type" value="Genomic_DNA"/>
</dbReference>
<evidence type="ECO:0000256" key="2">
    <source>
        <dbReference type="SAM" id="SignalP"/>
    </source>
</evidence>
<gene>
    <name evidence="3" type="ORF">niasHT_019926</name>
</gene>
<proteinExistence type="predicted"/>
<accession>A0ABD2LAV2</accession>
<feature type="signal peptide" evidence="2">
    <location>
        <begin position="1"/>
        <end position="15"/>
    </location>
</feature>
<dbReference type="AlphaFoldDB" id="A0ABD2LAV2"/>
<evidence type="ECO:0000313" key="4">
    <source>
        <dbReference type="Proteomes" id="UP001620626"/>
    </source>
</evidence>
<organism evidence="3 4">
    <name type="scientific">Heterodera trifolii</name>
    <dbReference type="NCBI Taxonomy" id="157864"/>
    <lineage>
        <taxon>Eukaryota</taxon>
        <taxon>Metazoa</taxon>
        <taxon>Ecdysozoa</taxon>
        <taxon>Nematoda</taxon>
        <taxon>Chromadorea</taxon>
        <taxon>Rhabditida</taxon>
        <taxon>Tylenchina</taxon>
        <taxon>Tylenchomorpha</taxon>
        <taxon>Tylenchoidea</taxon>
        <taxon>Heteroderidae</taxon>
        <taxon>Heteroderinae</taxon>
        <taxon>Heterodera</taxon>
    </lineage>
</organism>
<feature type="region of interest" description="Disordered" evidence="1">
    <location>
        <begin position="216"/>
        <end position="235"/>
    </location>
</feature>
<protein>
    <submittedName>
        <fullName evidence="3">Uncharacterized protein</fullName>
    </submittedName>
</protein>
<reference evidence="3 4" key="1">
    <citation type="submission" date="2024-10" db="EMBL/GenBank/DDBJ databases">
        <authorList>
            <person name="Kim D."/>
        </authorList>
    </citation>
    <scope>NUCLEOTIDE SEQUENCE [LARGE SCALE GENOMIC DNA]</scope>
    <source>
        <strain evidence="3">BH-2024</strain>
    </source>
</reference>
<keyword evidence="4" id="KW-1185">Reference proteome</keyword>
<evidence type="ECO:0000256" key="1">
    <source>
        <dbReference type="SAM" id="MobiDB-lite"/>
    </source>
</evidence>
<name>A0ABD2LAV2_9BILA</name>
<comment type="caution">
    <text evidence="3">The sequence shown here is derived from an EMBL/GenBank/DDBJ whole genome shotgun (WGS) entry which is preliminary data.</text>
</comment>